<organism evidence="1">
    <name type="scientific">marine metagenome</name>
    <dbReference type="NCBI Taxonomy" id="408172"/>
    <lineage>
        <taxon>unclassified sequences</taxon>
        <taxon>metagenomes</taxon>
        <taxon>ecological metagenomes</taxon>
    </lineage>
</organism>
<feature type="non-terminal residue" evidence="1">
    <location>
        <position position="151"/>
    </location>
</feature>
<evidence type="ECO:0000313" key="1">
    <source>
        <dbReference type="EMBL" id="SVA98461.1"/>
    </source>
</evidence>
<reference evidence="1" key="1">
    <citation type="submission" date="2018-05" db="EMBL/GenBank/DDBJ databases">
        <authorList>
            <person name="Lanie J.A."/>
            <person name="Ng W.-L."/>
            <person name="Kazmierczak K.M."/>
            <person name="Andrzejewski T.M."/>
            <person name="Davidsen T.M."/>
            <person name="Wayne K.J."/>
            <person name="Tettelin H."/>
            <person name="Glass J.I."/>
            <person name="Rusch D."/>
            <person name="Podicherti R."/>
            <person name="Tsui H.-C.T."/>
            <person name="Winkler M.E."/>
        </authorList>
    </citation>
    <scope>NUCLEOTIDE SEQUENCE</scope>
</reference>
<sequence>MAFKLIPYSDTLDLTEFYATAQQKGFVNNNSKKMLVDSLAKEDRFQVWMLMWKEKVIGCTAAHSFPEMGPDSYRIACRICTFTDQLPKEYKGLRGTDTIRNHQTTTQQFFKPAGIKWAGPNKNYYVTTNENAEGTQRLVHKIVAPTLEETG</sequence>
<proteinExistence type="predicted"/>
<dbReference type="AlphaFoldDB" id="A0A382AB50"/>
<protein>
    <submittedName>
        <fullName evidence="1">Uncharacterized protein</fullName>
    </submittedName>
</protein>
<accession>A0A382AB50</accession>
<dbReference type="EMBL" id="UINC01024572">
    <property type="protein sequence ID" value="SVA98461.1"/>
    <property type="molecule type" value="Genomic_DNA"/>
</dbReference>
<gene>
    <name evidence="1" type="ORF">METZ01_LOCUS151315</name>
</gene>
<name>A0A382AB50_9ZZZZ</name>